<evidence type="ECO:0000259" key="3">
    <source>
        <dbReference type="Pfam" id="PF06580"/>
    </source>
</evidence>
<dbReference type="SUPFAM" id="SSF55874">
    <property type="entry name" value="ATPase domain of HSP90 chaperone/DNA topoisomerase II/histidine kinase"/>
    <property type="match status" value="1"/>
</dbReference>
<dbReference type="EMBL" id="FOLQ01000002">
    <property type="protein sequence ID" value="SFC81009.1"/>
    <property type="molecule type" value="Genomic_DNA"/>
</dbReference>
<gene>
    <name evidence="5" type="ORF">SAMN05216167_102473</name>
</gene>
<dbReference type="Gene3D" id="2.130.10.10">
    <property type="entry name" value="YVTN repeat-like/Quinoprotein amine dehydrogenase"/>
    <property type="match status" value="2"/>
</dbReference>
<sequence length="1094" mass="126919">MPHRFATYLTLFYWLPFLVIAQRVETVHVKHLPGPYLRFDQVTVNNEAFKQAYDKSLQLQDSQGYLWFVSTPNASEELIRYDGNHYKSFGSEGWVVHESDNSRSVKENERHEIWAANKNGLSLFDPITETFRSFRNPFVNQQNIQFWVMGKEGLNWFISNDPLEKLPIKPFFEFNTRTHKFRQIIPSTLINGYTKKTEIYTPATFFPKAVDAQGRLWGSVNCLINTVLTVNLGYYDAATNALVWYPISRFMAPQFEKTAVGQHFDAITDVIPDGRYVWFGSWTRLGILRLDTQTGQWKQFYFPQADYNQVFQIIPRNDQQFWLRCPTSLALFDKTTESLYTYPHQPDNAFTPTRGTYSYTPGNSKSLWMGLFATNHDATLSVLNESKQYFKFKGNTPETFRVIYKKGRKLYCSYQADGQLIFAEQDEVSHTQTRLYSLPLNGFTEQEFYVAFPDRLNQALWIIGKTSAGALFRFDAITRKVEPVKAVIQGLPPGENQTSDYNVFLTVVQDRQGNVWFPSFGRHPGNLLKFDSRTKQFVGFRTGTHGLLQGSIRSAVADRNGRIWLGHRVGGNVQQFDTRTNQATTVMENTHRLGTDLMEMVEDTARNLIWLARYDDGLWKYDQRKKAFQQVIREPVLRVHLTKNGKLWLKTLTALVRYTPETGQISRFGSEYDLHNFSWFPFVGTEDGEFFFDKFRFQDQDIKPDTIKPTVVFSFVNVFDKPLPLAHSLNYTANKKRPALELQYDQNFFSIGFSVLSYFQADHNQYAYQLDGFNKNWVNVGNKPLATFTNVPPGIYQLRIRGSNSDGLWSTVRTLKIVIHPPYWQTWWFRTLMALIFMGFLYSVYRFQLERRTLKARLEAEEAKRKQKEAELSEKEAAFKLKISETEMAALRSQMNPHFIFNCLNSIQFFTAQNNAEKASEYLTKFSRLIRLVLENSKSDKVTLANELETLQLYIDMEAMRFQEKVHYVINVDDEIDTYAVQIPPLLLQPFVENAIWHGLMHKDEGGTVWIDVQQMHEDLLHIEITDDGVGREKAAEYKSKSATKNKSFGMKLTAERIELINQLYHTQTQIEVVDLVDTQGLACGTRVIVDIPI</sequence>
<evidence type="ECO:0000313" key="6">
    <source>
        <dbReference type="Proteomes" id="UP000198598"/>
    </source>
</evidence>
<dbReference type="InterPro" id="IPR036890">
    <property type="entry name" value="HATPase_C_sf"/>
</dbReference>
<keyword evidence="2" id="KW-1133">Transmembrane helix</keyword>
<keyword evidence="6" id="KW-1185">Reference proteome</keyword>
<dbReference type="InterPro" id="IPR015943">
    <property type="entry name" value="WD40/YVTN_repeat-like_dom_sf"/>
</dbReference>
<dbReference type="SUPFAM" id="SSF63829">
    <property type="entry name" value="Calcium-dependent phosphotriesterase"/>
    <property type="match status" value="2"/>
</dbReference>
<protein>
    <submittedName>
        <fullName evidence="5">Y_Y_Y domain-containing protein</fullName>
    </submittedName>
</protein>
<keyword evidence="1" id="KW-0175">Coiled coil</keyword>
<feature type="coiled-coil region" evidence="1">
    <location>
        <begin position="851"/>
        <end position="878"/>
    </location>
</feature>
<evidence type="ECO:0000259" key="4">
    <source>
        <dbReference type="Pfam" id="PF07495"/>
    </source>
</evidence>
<dbReference type="InterPro" id="IPR050640">
    <property type="entry name" value="Bact_2-comp_sensor_kinase"/>
</dbReference>
<dbReference type="PANTHER" id="PTHR34220">
    <property type="entry name" value="SENSOR HISTIDINE KINASE YPDA"/>
    <property type="match status" value="1"/>
</dbReference>
<feature type="domain" description="Signal transduction histidine kinase internal region" evidence="3">
    <location>
        <begin position="887"/>
        <end position="965"/>
    </location>
</feature>
<dbReference type="PANTHER" id="PTHR34220:SF7">
    <property type="entry name" value="SENSOR HISTIDINE KINASE YPDA"/>
    <property type="match status" value="1"/>
</dbReference>
<keyword evidence="2" id="KW-0812">Transmembrane</keyword>
<dbReference type="STRING" id="662367.SAMN05216167_102473"/>
<evidence type="ECO:0000256" key="2">
    <source>
        <dbReference type="SAM" id="Phobius"/>
    </source>
</evidence>
<name>A0A1I1M6F6_9BACT</name>
<dbReference type="AlphaFoldDB" id="A0A1I1M6F6"/>
<dbReference type="Pfam" id="PF06580">
    <property type="entry name" value="His_kinase"/>
    <property type="match status" value="1"/>
</dbReference>
<feature type="transmembrane region" description="Helical" evidence="2">
    <location>
        <begin position="827"/>
        <end position="845"/>
    </location>
</feature>
<dbReference type="Gene3D" id="2.60.40.10">
    <property type="entry name" value="Immunoglobulins"/>
    <property type="match status" value="1"/>
</dbReference>
<dbReference type="Pfam" id="PF07495">
    <property type="entry name" value="Y_Y_Y"/>
    <property type="match status" value="1"/>
</dbReference>
<dbReference type="Gene3D" id="3.30.565.10">
    <property type="entry name" value="Histidine kinase-like ATPase, C-terminal domain"/>
    <property type="match status" value="1"/>
</dbReference>
<dbReference type="GO" id="GO:0016020">
    <property type="term" value="C:membrane"/>
    <property type="evidence" value="ECO:0007669"/>
    <property type="project" value="InterPro"/>
</dbReference>
<organism evidence="5 6">
    <name type="scientific">Spirosoma endophyticum</name>
    <dbReference type="NCBI Taxonomy" id="662367"/>
    <lineage>
        <taxon>Bacteria</taxon>
        <taxon>Pseudomonadati</taxon>
        <taxon>Bacteroidota</taxon>
        <taxon>Cytophagia</taxon>
        <taxon>Cytophagales</taxon>
        <taxon>Cytophagaceae</taxon>
        <taxon>Spirosoma</taxon>
    </lineage>
</organism>
<reference evidence="5 6" key="1">
    <citation type="submission" date="2016-10" db="EMBL/GenBank/DDBJ databases">
        <authorList>
            <person name="de Groot N.N."/>
        </authorList>
    </citation>
    <scope>NUCLEOTIDE SEQUENCE [LARGE SCALE GENOMIC DNA]</scope>
    <source>
        <strain evidence="5 6">DSM 26130</strain>
    </source>
</reference>
<dbReference type="OrthoDB" id="9809670at2"/>
<proteinExistence type="predicted"/>
<dbReference type="InterPro" id="IPR010559">
    <property type="entry name" value="Sig_transdc_His_kin_internal"/>
</dbReference>
<evidence type="ECO:0000313" key="5">
    <source>
        <dbReference type="EMBL" id="SFC81009.1"/>
    </source>
</evidence>
<keyword evidence="2" id="KW-0472">Membrane</keyword>
<dbReference type="InterPro" id="IPR011123">
    <property type="entry name" value="Y_Y_Y"/>
</dbReference>
<dbReference type="RefSeq" id="WP_093824478.1">
    <property type="nucleotide sequence ID" value="NZ_FOLQ01000002.1"/>
</dbReference>
<dbReference type="GO" id="GO:0000155">
    <property type="term" value="F:phosphorelay sensor kinase activity"/>
    <property type="evidence" value="ECO:0007669"/>
    <property type="project" value="InterPro"/>
</dbReference>
<evidence type="ECO:0000256" key="1">
    <source>
        <dbReference type="SAM" id="Coils"/>
    </source>
</evidence>
<dbReference type="Proteomes" id="UP000198598">
    <property type="component" value="Unassembled WGS sequence"/>
</dbReference>
<feature type="domain" description="Two component regulator three Y" evidence="4">
    <location>
        <begin position="758"/>
        <end position="820"/>
    </location>
</feature>
<dbReference type="InterPro" id="IPR013783">
    <property type="entry name" value="Ig-like_fold"/>
</dbReference>
<accession>A0A1I1M6F6</accession>